<evidence type="ECO:0000256" key="4">
    <source>
        <dbReference type="ARBA" id="ARBA00023858"/>
    </source>
</evidence>
<dbReference type="GO" id="GO:0005634">
    <property type="term" value="C:nucleus"/>
    <property type="evidence" value="ECO:0007669"/>
    <property type="project" value="UniProtKB-SubCell"/>
</dbReference>
<organism evidence="8 9">
    <name type="scientific">Cotesia typhae</name>
    <dbReference type="NCBI Taxonomy" id="2053667"/>
    <lineage>
        <taxon>Eukaryota</taxon>
        <taxon>Metazoa</taxon>
        <taxon>Ecdysozoa</taxon>
        <taxon>Arthropoda</taxon>
        <taxon>Hexapoda</taxon>
        <taxon>Insecta</taxon>
        <taxon>Pterygota</taxon>
        <taxon>Neoptera</taxon>
        <taxon>Endopterygota</taxon>
        <taxon>Hymenoptera</taxon>
        <taxon>Apocrita</taxon>
        <taxon>Ichneumonoidea</taxon>
        <taxon>Braconidae</taxon>
        <taxon>Microgastrinae</taxon>
        <taxon>Cotesia</taxon>
    </lineage>
</organism>
<feature type="compositionally biased region" description="Polar residues" evidence="6">
    <location>
        <begin position="1123"/>
        <end position="1136"/>
    </location>
</feature>
<dbReference type="GO" id="GO:0006974">
    <property type="term" value="P:DNA damage response"/>
    <property type="evidence" value="ECO:0007669"/>
    <property type="project" value="UniProtKB-KW"/>
</dbReference>
<proteinExistence type="predicted"/>
<reference evidence="8" key="1">
    <citation type="submission" date="2020-03" db="EMBL/GenBank/DDBJ databases">
        <authorList>
            <person name="Chebbi M.A."/>
            <person name="Drezen J.M."/>
        </authorList>
    </citation>
    <scope>NUCLEOTIDE SEQUENCE</scope>
    <source>
        <tissue evidence="8">Whole body</tissue>
    </source>
</reference>
<accession>A0A8J5R7J9</accession>
<feature type="compositionally biased region" description="Acidic residues" evidence="6">
    <location>
        <begin position="257"/>
        <end position="267"/>
    </location>
</feature>
<evidence type="ECO:0000313" key="8">
    <source>
        <dbReference type="EMBL" id="KAG8041245.1"/>
    </source>
</evidence>
<feature type="compositionally biased region" description="Polar residues" evidence="6">
    <location>
        <begin position="804"/>
        <end position="818"/>
    </location>
</feature>
<feature type="compositionally biased region" description="Basic and acidic residues" evidence="6">
    <location>
        <begin position="1148"/>
        <end position="1157"/>
    </location>
</feature>
<feature type="compositionally biased region" description="Acidic residues" evidence="6">
    <location>
        <begin position="540"/>
        <end position="551"/>
    </location>
</feature>
<evidence type="ECO:0000256" key="1">
    <source>
        <dbReference type="ARBA" id="ARBA00004123"/>
    </source>
</evidence>
<evidence type="ECO:0000256" key="2">
    <source>
        <dbReference type="ARBA" id="ARBA00022763"/>
    </source>
</evidence>
<feature type="compositionally biased region" description="Basic and acidic residues" evidence="6">
    <location>
        <begin position="322"/>
        <end position="352"/>
    </location>
</feature>
<feature type="compositionally biased region" description="Low complexity" evidence="6">
    <location>
        <begin position="1176"/>
        <end position="1190"/>
    </location>
</feature>
<feature type="region of interest" description="Disordered" evidence="6">
    <location>
        <begin position="466"/>
        <end position="492"/>
    </location>
</feature>
<dbReference type="Proteomes" id="UP000729913">
    <property type="component" value="Unassembled WGS sequence"/>
</dbReference>
<dbReference type="CDD" id="cd17744">
    <property type="entry name" value="BRCT_MDC1_rpt1"/>
    <property type="match status" value="1"/>
</dbReference>
<feature type="compositionally biased region" description="Low complexity" evidence="6">
    <location>
        <begin position="1138"/>
        <end position="1147"/>
    </location>
</feature>
<feature type="region of interest" description="Disordered" evidence="6">
    <location>
        <begin position="244"/>
        <end position="390"/>
    </location>
</feature>
<feature type="region of interest" description="Disordered" evidence="6">
    <location>
        <begin position="804"/>
        <end position="834"/>
    </location>
</feature>
<dbReference type="EMBL" id="JAAOIC020000019">
    <property type="protein sequence ID" value="KAG8041245.1"/>
    <property type="molecule type" value="Genomic_DNA"/>
</dbReference>
<dbReference type="Pfam" id="PF16770">
    <property type="entry name" value="RTT107_BRCT_5"/>
    <property type="match status" value="1"/>
</dbReference>
<feature type="compositionally biased region" description="Basic residues" evidence="6">
    <location>
        <begin position="1056"/>
        <end position="1068"/>
    </location>
</feature>
<dbReference type="Pfam" id="PF16589">
    <property type="entry name" value="BRCT_2"/>
    <property type="match status" value="1"/>
</dbReference>
<keyword evidence="9" id="KW-1185">Reference proteome</keyword>
<keyword evidence="3" id="KW-0539">Nucleus</keyword>
<feature type="compositionally biased region" description="Low complexity" evidence="6">
    <location>
        <begin position="271"/>
        <end position="282"/>
    </location>
</feature>
<feature type="region of interest" description="Disordered" evidence="6">
    <location>
        <begin position="1052"/>
        <end position="1215"/>
    </location>
</feature>
<dbReference type="InterPro" id="IPR051579">
    <property type="entry name" value="DDR_Transcriptional_Reg"/>
</dbReference>
<feature type="compositionally biased region" description="Acidic residues" evidence="6">
    <location>
        <begin position="311"/>
        <end position="321"/>
    </location>
</feature>
<dbReference type="InterPro" id="IPR001357">
    <property type="entry name" value="BRCT_dom"/>
</dbReference>
<feature type="region of interest" description="Disordered" evidence="6">
    <location>
        <begin position="736"/>
        <end position="759"/>
    </location>
</feature>
<evidence type="ECO:0000259" key="7">
    <source>
        <dbReference type="PROSITE" id="PS50172"/>
    </source>
</evidence>
<dbReference type="CDD" id="cd18432">
    <property type="entry name" value="BRCT_PAXIP1_rpt6_like"/>
    <property type="match status" value="1"/>
</dbReference>
<keyword evidence="2" id="KW-0227">DNA damage</keyword>
<name>A0A8J5R7J9_9HYME</name>
<comment type="subcellular location">
    <subcellularLocation>
        <location evidence="1">Nucleus</location>
    </subcellularLocation>
</comment>
<gene>
    <name evidence="8" type="ORF">G9C98_002233</name>
</gene>
<feature type="region of interest" description="Disordered" evidence="6">
    <location>
        <begin position="634"/>
        <end position="656"/>
    </location>
</feature>
<feature type="domain" description="BRCT" evidence="7">
    <location>
        <begin position="1305"/>
        <end position="1401"/>
    </location>
</feature>
<sequence length="1402" mass="155148">MPAPLFYLDSNDSIIVPETPAPGLKLRYDGNKSSVTDSDDSIVLGTQETKDEAVFAKPTSLPIRSPSTRDARANARKKLNASIHDLETQRQSEENNDPSIFDRETQQVDNSNKKKFIYDVETQQVGENGIKNDVFDLATQRLPEEADGESDIYAMSTQQISTTDNRGIYDLETQKISVKDQASNLYDLATQQIAADDDIYDCETQRISKQFEITKSKFKKSRAPNKNPVVNKALSTAPRKNFEEVDKKQKHVSTIVDDSETDDELVDEIQSKQSSSVHQSSSGVTNISKKSKDNERTPSISVNAHHHIIAETDDDESETDDEKAVINRDSEINGRSKIDDKETFKNDAVKDSETDDEEEVARIQDKEQSNVNNDSDSETHDEISPSDIPSCVISVDKNKILNRGVDSEAESNACPSPVLVDFSKIQHPGSEQNYNDDDDETDDDEVYMTPNQLVSPHRKVALKTEQPGIERSDTAPSVSAEPAAAVSPRNNELECDPDALTQVIPLNTNACKKINNVEDHEVCDEFEPTQLVNLQNNCKDDDDETDDEESESLCREADDKNNQVSINEGKINKVNKLMTCDQDLNDAPTQLLNLETQKLQGGIEETQKLVETQRDDLEPTQLIDSQAIFSSINKTKKNSPQVKASKNKTNDDSIDSIDLENAPTQVINFESSKNACELKNDNLDDKSPVIKSHGISRRASSTPLSSGKRKINFTVVKNCRVSLDILQNVGNLNSDEEKKISHDKKKEFKSNDKLNNDSHNDSLVRNLDAMFGGSNDDELEDVSPLQTQQLKEILNDVPEKLHNVNNFQKSGSQENKINLPNKKNRESQVDSGPDTQEAYFAKLSSRKKKSNILIDSQGSSSSQKSVKSQGKAAKKIVYAPGTAGFSNGVPIEGGESVPVYESPEKKFKTKTEGLPDVRIAGTDANSANSTVYSSDSEEDYSSGKVVQKLKKSMAKIKAMAEEYDDGIFSNSKIIPNSSFSHTDIKLPKLKSIDDDDSSSDGEVDFARLKQLANRLLNANDKEKILTGLEKVGSSNRNKKKIQVIEKAASKVADRKSTRKRVLPQKLKSRSFVIDDDGQDHMVPAKRPRKARKNSEPINSGVAEKAQADTKKAAAKRSKKVNDDQSLLGSSASSDVEQSLLSASVSSSNKEHSTEAKKKTATKRTKKVAADQTNFDSSTSSTASSSTLNSTIVSKRSRASVMESPSTSARSRHSHRPTEMQYKIMFTGIDYERHEQAVQSLVTDKVRRTLKFLCAISRGIPIVSENWITASIKSNKFIDTDHYILRDSAAEAKFGFNLKQSLIKSKEKSLLHNLTFVVTPGVNQPSFNELKNMIQVAGGKALVRAPKTWTNSYILSCEADIPKVKKLTASVPNGVKVPVVTTEFLLSGILKQELNTEEHKLSF</sequence>
<feature type="compositionally biased region" description="Low complexity" evidence="6">
    <location>
        <begin position="475"/>
        <end position="488"/>
    </location>
</feature>
<dbReference type="OrthoDB" id="342264at2759"/>
<dbReference type="PROSITE" id="PS50172">
    <property type="entry name" value="BRCT"/>
    <property type="match status" value="2"/>
</dbReference>
<reference evidence="8" key="2">
    <citation type="submission" date="2021-04" db="EMBL/GenBank/DDBJ databases">
        <title>Genome-wide patterns of bracovirus chromosomal integration into multiple host tissues during parasitism.</title>
        <authorList>
            <person name="Chebbi M.A.C."/>
        </authorList>
    </citation>
    <scope>NUCLEOTIDE SEQUENCE</scope>
    <source>
        <tissue evidence="8">Whole body</tissue>
    </source>
</reference>
<evidence type="ECO:0000256" key="5">
    <source>
        <dbReference type="ARBA" id="ARBA00030146"/>
    </source>
</evidence>
<feature type="compositionally biased region" description="Polar residues" evidence="6">
    <location>
        <begin position="634"/>
        <end position="644"/>
    </location>
</feature>
<dbReference type="PANTHER" id="PTHR23196">
    <property type="entry name" value="PAX TRANSCRIPTION ACTIVATION DOMAIN INTERACTING PROTEIN"/>
    <property type="match status" value="1"/>
</dbReference>
<comment type="caution">
    <text evidence="8">The sequence shown here is derived from an EMBL/GenBank/DDBJ whole genome shotgun (WGS) entry which is preliminary data.</text>
</comment>
<feature type="compositionally biased region" description="Basic and acidic residues" evidence="6">
    <location>
        <begin position="552"/>
        <end position="561"/>
    </location>
</feature>
<dbReference type="PANTHER" id="PTHR23196:SF1">
    <property type="entry name" value="PAX-INTERACTING PROTEIN 1"/>
    <property type="match status" value="1"/>
</dbReference>
<protein>
    <recommendedName>
        <fullName evidence="4">PAX-interacting protein 1</fullName>
    </recommendedName>
    <alternativeName>
        <fullName evidence="5">PAX transactivation activation domain-interacting protein</fullName>
    </alternativeName>
</protein>
<evidence type="ECO:0000256" key="6">
    <source>
        <dbReference type="SAM" id="MobiDB-lite"/>
    </source>
</evidence>
<feature type="domain" description="BRCT" evidence="7">
    <location>
        <begin position="1240"/>
        <end position="1284"/>
    </location>
</feature>
<evidence type="ECO:0000313" key="9">
    <source>
        <dbReference type="Proteomes" id="UP000729913"/>
    </source>
</evidence>
<dbReference type="SMART" id="SM00292">
    <property type="entry name" value="BRCT"/>
    <property type="match status" value="2"/>
</dbReference>
<evidence type="ECO:0000256" key="3">
    <source>
        <dbReference type="ARBA" id="ARBA00023242"/>
    </source>
</evidence>
<feature type="region of interest" description="Disordered" evidence="6">
    <location>
        <begin position="534"/>
        <end position="561"/>
    </location>
</feature>